<gene>
    <name evidence="4" type="ORF">QQS21_005862</name>
</gene>
<feature type="signal peptide" evidence="3">
    <location>
        <begin position="1"/>
        <end position="25"/>
    </location>
</feature>
<keyword evidence="2" id="KW-0812">Transmembrane</keyword>
<feature type="compositionally biased region" description="Polar residues" evidence="1">
    <location>
        <begin position="148"/>
        <end position="157"/>
    </location>
</feature>
<feature type="region of interest" description="Disordered" evidence="1">
    <location>
        <begin position="148"/>
        <end position="172"/>
    </location>
</feature>
<evidence type="ECO:0000256" key="2">
    <source>
        <dbReference type="SAM" id="Phobius"/>
    </source>
</evidence>
<feature type="chain" id="PRO_5042508256" description="Mid2 domain-containing protein" evidence="3">
    <location>
        <begin position="26"/>
        <end position="307"/>
    </location>
</feature>
<dbReference type="AlphaFoldDB" id="A0AAJ0FTG5"/>
<protein>
    <recommendedName>
        <fullName evidence="6">Mid2 domain-containing protein</fullName>
    </recommendedName>
</protein>
<feature type="compositionally biased region" description="Low complexity" evidence="1">
    <location>
        <begin position="158"/>
        <end position="172"/>
    </location>
</feature>
<sequence length="307" mass="33107">MLRDKRRQAFLTATITVSYLATTTAQSVPTKTTTLYTTITQSPANKRDVPFVTRPDTEISSELETARLGASFVIRPARSLDALAEALALRGLTIVRRATATNTVWTTIDSTTTVTLTETKTDWATQWVDGPVSIESIMVTVIKDANGNPTQTITVQPGATGSSSGADNSSDSGNKLSGGAIAGVVIGSVFGLAITVLPAIWLFRRRRRARKNRNGRTPPIVDGLPTEQRPKVGEHVATSDWRGYDSGTVGVRHYPSAHSSPVQHDHLGPSPRSAHSPYSSPQYGRDIPEMPATRLASPPQELYSHHN</sequence>
<comment type="caution">
    <text evidence="4">The sequence shown here is derived from an EMBL/GenBank/DDBJ whole genome shotgun (WGS) entry which is preliminary data.</text>
</comment>
<evidence type="ECO:0000313" key="5">
    <source>
        <dbReference type="Proteomes" id="UP001251528"/>
    </source>
</evidence>
<dbReference type="EMBL" id="JASWJB010000102">
    <property type="protein sequence ID" value="KAK2598025.1"/>
    <property type="molecule type" value="Genomic_DNA"/>
</dbReference>
<feature type="transmembrane region" description="Helical" evidence="2">
    <location>
        <begin position="180"/>
        <end position="203"/>
    </location>
</feature>
<evidence type="ECO:0000256" key="1">
    <source>
        <dbReference type="SAM" id="MobiDB-lite"/>
    </source>
</evidence>
<reference evidence="4" key="1">
    <citation type="submission" date="2023-06" db="EMBL/GenBank/DDBJ databases">
        <title>Conoideocrella luteorostrata (Hypocreales: Clavicipitaceae), a potential biocontrol fungus for elongate hemlock scale in United States Christmas tree production areas.</title>
        <authorList>
            <person name="Barrett H."/>
            <person name="Lovett B."/>
            <person name="Macias A.M."/>
            <person name="Stajich J.E."/>
            <person name="Kasson M.T."/>
        </authorList>
    </citation>
    <scope>NUCLEOTIDE SEQUENCE</scope>
    <source>
        <strain evidence="4">ARSEF 14590</strain>
    </source>
</reference>
<keyword evidence="2" id="KW-0472">Membrane</keyword>
<keyword evidence="3" id="KW-0732">Signal</keyword>
<proteinExistence type="predicted"/>
<accession>A0AAJ0FTG5</accession>
<name>A0AAJ0FTG5_9HYPO</name>
<feature type="region of interest" description="Disordered" evidence="1">
    <location>
        <begin position="213"/>
        <end position="307"/>
    </location>
</feature>
<keyword evidence="2" id="KW-1133">Transmembrane helix</keyword>
<evidence type="ECO:0000313" key="4">
    <source>
        <dbReference type="EMBL" id="KAK2598025.1"/>
    </source>
</evidence>
<evidence type="ECO:0008006" key="6">
    <source>
        <dbReference type="Google" id="ProtNLM"/>
    </source>
</evidence>
<keyword evidence="5" id="KW-1185">Reference proteome</keyword>
<evidence type="ECO:0000256" key="3">
    <source>
        <dbReference type="SAM" id="SignalP"/>
    </source>
</evidence>
<dbReference type="Proteomes" id="UP001251528">
    <property type="component" value="Unassembled WGS sequence"/>
</dbReference>
<organism evidence="4 5">
    <name type="scientific">Conoideocrella luteorostrata</name>
    <dbReference type="NCBI Taxonomy" id="1105319"/>
    <lineage>
        <taxon>Eukaryota</taxon>
        <taxon>Fungi</taxon>
        <taxon>Dikarya</taxon>
        <taxon>Ascomycota</taxon>
        <taxon>Pezizomycotina</taxon>
        <taxon>Sordariomycetes</taxon>
        <taxon>Hypocreomycetidae</taxon>
        <taxon>Hypocreales</taxon>
        <taxon>Clavicipitaceae</taxon>
        <taxon>Conoideocrella</taxon>
    </lineage>
</organism>